<dbReference type="EC" id="2.4.2.52" evidence="2"/>
<gene>
    <name evidence="6" type="ORF">SAMN05421770_101950</name>
</gene>
<dbReference type="InterPro" id="IPR017555">
    <property type="entry name" value="TriPribosyl-deP-CoA_syn"/>
</dbReference>
<accession>A0A239EH69</accession>
<evidence type="ECO:0000256" key="1">
    <source>
        <dbReference type="ARBA" id="ARBA00001210"/>
    </source>
</evidence>
<dbReference type="GO" id="GO:0046917">
    <property type="term" value="F:triphosphoribosyl-dephospho-CoA synthase activity"/>
    <property type="evidence" value="ECO:0007669"/>
    <property type="project" value="UniProtKB-EC"/>
</dbReference>
<evidence type="ECO:0000313" key="6">
    <source>
        <dbReference type="EMBL" id="SNS43363.1"/>
    </source>
</evidence>
<reference evidence="6 7" key="1">
    <citation type="submission" date="2017-06" db="EMBL/GenBank/DDBJ databases">
        <authorList>
            <person name="Kim H.J."/>
            <person name="Triplett B.A."/>
        </authorList>
    </citation>
    <scope>NUCLEOTIDE SEQUENCE [LARGE SCALE GENOMIC DNA]</scope>
    <source>
        <strain evidence="6 7">DSM 18704</strain>
    </source>
</reference>
<dbReference type="EMBL" id="FZOU01000001">
    <property type="protein sequence ID" value="SNS43363.1"/>
    <property type="molecule type" value="Genomic_DNA"/>
</dbReference>
<evidence type="ECO:0000256" key="2">
    <source>
        <dbReference type="ARBA" id="ARBA00012074"/>
    </source>
</evidence>
<dbReference type="RefSeq" id="WP_245817807.1">
    <property type="nucleotide sequence ID" value="NZ_FZOU01000001.1"/>
</dbReference>
<evidence type="ECO:0000256" key="3">
    <source>
        <dbReference type="ARBA" id="ARBA00022679"/>
    </source>
</evidence>
<sequence>MQTLEPLPHAVRFQAAPVPCELAALAVQALVDEAELTPKPGLVDRRGSGAHHDLTLDLMLSSARTLRPFFEAMAAAGLHGRVDHVLREELGSLGRDAEAAMLVTTCGVNTHRGAIWALGLLVAATARTGGFDLDEIGGAAAQLAKTPDRQAPWASSHGANVLLRFGATGARGEAIAGFPHARLGLRSLRAARSRGCGERTARLDALLSIMSRLNDTCLLHRGGTATLEAAQTGAQRVLDLGGYETVAGRQAFAALDAVLMQRWASPGGAADLLAATLFLDSLARQWEGD</sequence>
<dbReference type="InterPro" id="IPR002736">
    <property type="entry name" value="CitG"/>
</dbReference>
<evidence type="ECO:0000313" key="7">
    <source>
        <dbReference type="Proteomes" id="UP000198356"/>
    </source>
</evidence>
<protein>
    <recommendedName>
        <fullName evidence="2">triphosphoribosyl-dephospho-CoA synthase</fullName>
        <ecNumber evidence="2">2.4.2.52</ecNumber>
    </recommendedName>
</protein>
<organism evidence="6 7">
    <name type="scientific">Granulicella rosea</name>
    <dbReference type="NCBI Taxonomy" id="474952"/>
    <lineage>
        <taxon>Bacteria</taxon>
        <taxon>Pseudomonadati</taxon>
        <taxon>Acidobacteriota</taxon>
        <taxon>Terriglobia</taxon>
        <taxon>Terriglobales</taxon>
        <taxon>Acidobacteriaceae</taxon>
        <taxon>Granulicella</taxon>
    </lineage>
</organism>
<evidence type="ECO:0000256" key="5">
    <source>
        <dbReference type="ARBA" id="ARBA00022840"/>
    </source>
</evidence>
<keyword evidence="5" id="KW-0067">ATP-binding</keyword>
<proteinExistence type="inferred from homology"/>
<keyword evidence="7" id="KW-1185">Reference proteome</keyword>
<dbReference type="Pfam" id="PF01874">
    <property type="entry name" value="CitG"/>
    <property type="match status" value="1"/>
</dbReference>
<evidence type="ECO:0000256" key="4">
    <source>
        <dbReference type="ARBA" id="ARBA00022741"/>
    </source>
</evidence>
<dbReference type="PANTHER" id="PTHR30201">
    <property type="entry name" value="TRIPHOSPHORIBOSYL-DEPHOSPHO-COA SYNTHASE"/>
    <property type="match status" value="1"/>
</dbReference>
<keyword evidence="4" id="KW-0547">Nucleotide-binding</keyword>
<comment type="catalytic activity">
    <reaction evidence="1">
        <text>3'-dephospho-CoA + ATP = 2'-(5''-triphospho-alpha-D-ribosyl)-3'-dephospho-CoA + adenine</text>
        <dbReference type="Rhea" id="RHEA:15117"/>
        <dbReference type="ChEBI" id="CHEBI:16708"/>
        <dbReference type="ChEBI" id="CHEBI:30616"/>
        <dbReference type="ChEBI" id="CHEBI:57328"/>
        <dbReference type="ChEBI" id="CHEBI:61378"/>
        <dbReference type="EC" id="2.4.2.52"/>
    </reaction>
</comment>
<dbReference type="Gene3D" id="1.10.4200.10">
    <property type="entry name" value="Triphosphoribosyl-dephospho-CoA protein"/>
    <property type="match status" value="2"/>
</dbReference>
<dbReference type="PANTHER" id="PTHR30201:SF2">
    <property type="entry name" value="2-(5''-TRIPHOSPHORIBOSYL)-3'-DEPHOSPHOCOENZYME-A SYNTHASE"/>
    <property type="match status" value="1"/>
</dbReference>
<dbReference type="AlphaFoldDB" id="A0A239EH69"/>
<dbReference type="HAMAP" id="MF_01883">
    <property type="entry name" value="MdcB"/>
    <property type="match status" value="1"/>
</dbReference>
<dbReference type="GO" id="GO:0051191">
    <property type="term" value="P:prosthetic group biosynthetic process"/>
    <property type="evidence" value="ECO:0007669"/>
    <property type="project" value="TreeGrafter"/>
</dbReference>
<dbReference type="Proteomes" id="UP000198356">
    <property type="component" value="Unassembled WGS sequence"/>
</dbReference>
<dbReference type="NCBIfam" id="NF002315">
    <property type="entry name" value="PRK01237.1"/>
    <property type="match status" value="1"/>
</dbReference>
<keyword evidence="3" id="KW-0808">Transferase</keyword>
<dbReference type="GO" id="GO:0005524">
    <property type="term" value="F:ATP binding"/>
    <property type="evidence" value="ECO:0007669"/>
    <property type="project" value="UniProtKB-KW"/>
</dbReference>
<dbReference type="NCBIfam" id="TIGR03132">
    <property type="entry name" value="malonate_mdcB"/>
    <property type="match status" value="1"/>
</dbReference>
<name>A0A239EH69_9BACT</name>